<evidence type="ECO:0000313" key="2">
    <source>
        <dbReference type="EMBL" id="SDZ16708.1"/>
    </source>
</evidence>
<dbReference type="GO" id="GO:0016020">
    <property type="term" value="C:membrane"/>
    <property type="evidence" value="ECO:0007669"/>
    <property type="project" value="InterPro"/>
</dbReference>
<name>A0A1H3QUN7_9BACI</name>
<reference evidence="3" key="1">
    <citation type="submission" date="2016-10" db="EMBL/GenBank/DDBJ databases">
        <authorList>
            <person name="Varghese N."/>
            <person name="Submissions S."/>
        </authorList>
    </citation>
    <scope>NUCLEOTIDE SEQUENCE [LARGE SCALE GENOMIC DNA]</scope>
    <source>
        <strain evidence="3">SP</strain>
    </source>
</reference>
<organism evidence="2 3">
    <name type="scientific">Evansella caseinilytica</name>
    <dbReference type="NCBI Taxonomy" id="1503961"/>
    <lineage>
        <taxon>Bacteria</taxon>
        <taxon>Bacillati</taxon>
        <taxon>Bacillota</taxon>
        <taxon>Bacilli</taxon>
        <taxon>Bacillales</taxon>
        <taxon>Bacillaceae</taxon>
        <taxon>Evansella</taxon>
    </lineage>
</organism>
<feature type="transmembrane region" description="Helical" evidence="1">
    <location>
        <begin position="141"/>
        <end position="160"/>
    </location>
</feature>
<feature type="transmembrane region" description="Helical" evidence="1">
    <location>
        <begin position="29"/>
        <end position="51"/>
    </location>
</feature>
<feature type="transmembrane region" description="Helical" evidence="1">
    <location>
        <begin position="172"/>
        <end position="192"/>
    </location>
</feature>
<dbReference type="AlphaFoldDB" id="A0A1H3QUN7"/>
<dbReference type="Proteomes" id="UP000198935">
    <property type="component" value="Unassembled WGS sequence"/>
</dbReference>
<feature type="transmembrane region" description="Helical" evidence="1">
    <location>
        <begin position="63"/>
        <end position="88"/>
    </location>
</feature>
<dbReference type="InterPro" id="IPR010288">
    <property type="entry name" value="EcsB_ABC"/>
</dbReference>
<dbReference type="Pfam" id="PF05975">
    <property type="entry name" value="EcsB"/>
    <property type="match status" value="1"/>
</dbReference>
<sequence>MKQTFSVKTLFLQRVADHFRQLKALCKTAIDWIVWLYVILPVLVIGGYNYWKWWRDEWDLSAMMFPIETIIFAVLFLLMAAGSLRFFIERADQLFLRQYHHGYRQLKKLGVFYSATVHFIILVVVFAILAPLFLVQLEKNIAFLVALFFLCWSGSLLIPAIRQLLQFRFRGWRYYIMNTIFMGSSAAVYWGMIHLWDAAKTNQLLLMAGCLLIIFTLTWFVLVVRMHKTSVFLDELANEITLKYRFMSTMLMSAGMVGAPQFQQVKTAKSNKRPWFFRKSGTIFSKRTPEKVIIELHMKYLLRNKNRRMLMLQLTGTCLFALLILPSVLKWIVWFIAIIMFLHLNNSYVVEMKRNTFLRAYDWEREKLALYTRKSVFWTNFPCMTVIGIVAGAVLFPWWGIVAVGSATFGISYLLQPLLQK</sequence>
<keyword evidence="3" id="KW-1185">Reference proteome</keyword>
<feature type="transmembrane region" description="Helical" evidence="1">
    <location>
        <begin position="331"/>
        <end position="350"/>
    </location>
</feature>
<keyword evidence="1" id="KW-1133">Transmembrane helix</keyword>
<protein>
    <submittedName>
        <fullName evidence="2">ABC transporter protein EcsB</fullName>
    </submittedName>
</protein>
<keyword evidence="1" id="KW-0472">Membrane</keyword>
<feature type="transmembrane region" description="Helical" evidence="1">
    <location>
        <begin position="309"/>
        <end position="325"/>
    </location>
</feature>
<evidence type="ECO:0000256" key="1">
    <source>
        <dbReference type="SAM" id="Phobius"/>
    </source>
</evidence>
<feature type="transmembrane region" description="Helical" evidence="1">
    <location>
        <begin position="109"/>
        <end position="135"/>
    </location>
</feature>
<keyword evidence="1" id="KW-0812">Transmembrane</keyword>
<feature type="transmembrane region" description="Helical" evidence="1">
    <location>
        <begin position="371"/>
        <end position="390"/>
    </location>
</feature>
<accession>A0A1H3QUN7</accession>
<feature type="transmembrane region" description="Helical" evidence="1">
    <location>
        <begin position="204"/>
        <end position="224"/>
    </location>
</feature>
<dbReference type="STRING" id="1503961.SAMN05421736_10744"/>
<gene>
    <name evidence="2" type="ORF">SAMN05421736_10744</name>
</gene>
<proteinExistence type="predicted"/>
<evidence type="ECO:0000313" key="3">
    <source>
        <dbReference type="Proteomes" id="UP000198935"/>
    </source>
</evidence>
<dbReference type="EMBL" id="FNPI01000007">
    <property type="protein sequence ID" value="SDZ16708.1"/>
    <property type="molecule type" value="Genomic_DNA"/>
</dbReference>